<protein>
    <submittedName>
        <fullName evidence="5">Uncharacterized protein LOC120263137</fullName>
    </submittedName>
</protein>
<dbReference type="InterPro" id="IPR025312">
    <property type="entry name" value="DUF4216"/>
</dbReference>
<dbReference type="GeneID" id="120263137"/>
<dbReference type="InterPro" id="IPR025452">
    <property type="entry name" value="DUF4218"/>
</dbReference>
<organism evidence="4 5">
    <name type="scientific">Dioscorea cayennensis subsp. rotundata</name>
    <name type="common">White Guinea yam</name>
    <name type="synonym">Dioscorea rotundata</name>
    <dbReference type="NCBI Taxonomy" id="55577"/>
    <lineage>
        <taxon>Eukaryota</taxon>
        <taxon>Viridiplantae</taxon>
        <taxon>Streptophyta</taxon>
        <taxon>Embryophyta</taxon>
        <taxon>Tracheophyta</taxon>
        <taxon>Spermatophyta</taxon>
        <taxon>Magnoliopsida</taxon>
        <taxon>Liliopsida</taxon>
        <taxon>Dioscoreales</taxon>
        <taxon>Dioscoreaceae</taxon>
        <taxon>Dioscorea</taxon>
    </lineage>
</organism>
<feature type="domain" description="DUF4216" evidence="1">
    <location>
        <begin position="888"/>
        <end position="961"/>
    </location>
</feature>
<dbReference type="Pfam" id="PF13952">
    <property type="entry name" value="DUF4216"/>
    <property type="match status" value="1"/>
</dbReference>
<name>A0AB40BIP0_DIOCR</name>
<reference evidence="5" key="1">
    <citation type="submission" date="2025-08" db="UniProtKB">
        <authorList>
            <consortium name="RefSeq"/>
        </authorList>
    </citation>
    <scope>IDENTIFICATION</scope>
</reference>
<dbReference type="PANTHER" id="PTHR48258:SF4">
    <property type="entry name" value="DUF4216 DOMAIN-CONTAINING PROTEIN"/>
    <property type="match status" value="1"/>
</dbReference>
<accession>A0AB40BIP0</accession>
<feature type="domain" description="Transposase-associated" evidence="3">
    <location>
        <begin position="4"/>
        <end position="85"/>
    </location>
</feature>
<dbReference type="InterPro" id="IPR004242">
    <property type="entry name" value="Transposase_21"/>
</dbReference>
<evidence type="ECO:0000259" key="3">
    <source>
        <dbReference type="Pfam" id="PF13963"/>
    </source>
</evidence>
<dbReference type="Pfam" id="PF13960">
    <property type="entry name" value="DUF4218"/>
    <property type="match status" value="1"/>
</dbReference>
<evidence type="ECO:0000313" key="4">
    <source>
        <dbReference type="Proteomes" id="UP001515500"/>
    </source>
</evidence>
<evidence type="ECO:0000259" key="2">
    <source>
        <dbReference type="Pfam" id="PF13960"/>
    </source>
</evidence>
<dbReference type="Proteomes" id="UP001515500">
    <property type="component" value="Chromosome 6"/>
</dbReference>
<evidence type="ECO:0000259" key="1">
    <source>
        <dbReference type="Pfam" id="PF13952"/>
    </source>
</evidence>
<dbReference type="InterPro" id="IPR029480">
    <property type="entry name" value="Transpos_assoc"/>
</dbReference>
<gene>
    <name evidence="5" type="primary">LOC120263137</name>
</gene>
<proteinExistence type="predicted"/>
<dbReference type="RefSeq" id="XP_039126969.1">
    <property type="nucleotide sequence ID" value="XM_039271035.1"/>
</dbReference>
<dbReference type="PANTHER" id="PTHR48258">
    <property type="entry name" value="DUF4218 DOMAIN-CONTAINING PROTEIN-RELATED"/>
    <property type="match status" value="1"/>
</dbReference>
<dbReference type="Pfam" id="PF13963">
    <property type="entry name" value="Transpos_assoc"/>
    <property type="match status" value="1"/>
</dbReference>
<sequence>MLSRKWMYNRNLPGRKGLTDEFIAGVDEFIQFAVSQDDSYKNGENIRCPCFKCKNTRFLAPDDVVLHLYRRGFKQCYWNWTCHGEELFPINEELNENRDQSVEHVANWGEYEQMTWDQRMVYDCLRSRVPIWPPSHCNDEAGPSVQPPLDEPTSGCENHSQLSFVARMLSIKSDANMSEADFNSMITAIKEVLRPDNTMPTDYYHHRKTMNELGLPVVKIDACKNGCMLYWKHDATEVSCKFCDEPRYKQVKGRRRLPNDHAHKKIAQAILRYLPLTPRLQRLYASNATATHMTWHATHERNEGVMQHPSDAEAWKHFDRTYLDFAQEPRNIRLGLCADGFAPHGQFGRTYSCWPVVVTPYNLPPGMCMKRPYMFLTLICPGPKNPKKNIDVFLQPLIDELNNLWVSGEMTYDISKSEYFRMRAALLWTINDFPAYGMLSGWSTAGVLGCPICMESSNAFHLQHGRKASYFDCHRKFLPKNHSYRKDKKSFIRGRVEKNGAPPKLSGDEILNRVMMFPTAVEDPINTPPGYGADHKWTKRSIFWDLPYWKTNLIRHNLDVMHIEKNVFDNVFFTVMDVKGKSKDNINRLIPIAFRELLPSFIWNPLTELSLLFQCICSVVLDIGKLIDLEEKVAVILCNLEKIFPPAFFDSMEHLVVHLPYEARIGGPVQYRWMYPFERFLLELKKTLKSKAHVEGSICQAYIAQEINIFAEHYFEPHISCRRRRLRRNDEGVSNDIFPPFSIFNYIGRAQGRPKIRWLSENELHVAHTYILRNCPEVHPYYKIFVNYLQGNPADAIDKAIDKHFAKWFESFVANEINQVTDPLLQSLAWGPSKKATTWPGYFINGYNFHTVTHGMEKATMNSGVCVQGTNADDSSTDFYGLLEDIVQLEYHGSRWNHVVLFECTWFDPINGTKVHPIYKLVDINRKRIYPKYDPFVLAQQAIQVNYIDYPSTKKDKVDWLVRVQD</sequence>
<evidence type="ECO:0000313" key="5">
    <source>
        <dbReference type="RefSeq" id="XP_039126969.1"/>
    </source>
</evidence>
<feature type="domain" description="DUF4218" evidence="2">
    <location>
        <begin position="616"/>
        <end position="729"/>
    </location>
</feature>
<dbReference type="AlphaFoldDB" id="A0AB40BIP0"/>
<dbReference type="Pfam" id="PF02992">
    <property type="entry name" value="Transposase_21"/>
    <property type="match status" value="1"/>
</dbReference>
<keyword evidence="4" id="KW-1185">Reference proteome</keyword>